<keyword evidence="3" id="KW-0812">Transmembrane</keyword>
<feature type="transmembrane region" description="Helical" evidence="3">
    <location>
        <begin position="478"/>
        <end position="498"/>
    </location>
</feature>
<evidence type="ECO:0000313" key="5">
    <source>
        <dbReference type="Proteomes" id="UP000609323"/>
    </source>
</evidence>
<keyword evidence="5" id="KW-1185">Reference proteome</keyword>
<sequence>MAFNPNPGDQIQIGGTNYIIGTHPAAPGMAYAQAGRQGVVYQLIPENGEASLTMALKIFLPKFRIPSRVHLSQTMEEFSRLQGLKVCQREVLTPEINGKLIAEYPDLLYAVLMPWVHGWTWMDVLGGGDAMSPAESLEAARLLSSVGSAMEQRGIAHCDLSAPNVMFTEDSSSRLGIELVDVEQMFSPRLDPPDLLLGGSPGYASSRTSAGHPSAVWNAYADRFSGAVLIAEMLGWCEPEVRELAWGESYFDPEEMQRPCERYYLLNRTLEQRWGKETAELFARAWGSGDSRFCPTFGEWVIALTKASGRLNVADPGKADIPHDQAGGLAAGDLSIPEKRLPVILGTDEADHPDEDLKIIPASRFGSEREAAVLVGQARKLERDGQLSEAQTLYLQAQRAASEGSPLYVEITSVIQELKQGMEQDQDPAPRKIALAGTEAALNPAVGAANIGGDRMKIAGAPQTAGRSKPVVRTSRRLWWGSGITGALLLLLVGVLLIDRASSDHKQSLTHSSASSSLPADYTFNPVGGGKVPSASNAPAKGDSGQAVREEEAAKAEQEKQAAVKAALQKKYAQQVSYNKYLEWKKNKELLQARAKAEAEEEARKAAEKRAAEEAELRAQKAEQAKQAARLKAVRDQKTVKMIAYYNSAYNAQTGGHRDMAERYCRDFLEIYNTDAQYFVKTGAIGKRVGHIYKYLQSSAYVLPDV</sequence>
<gene>
    <name evidence="4" type="ORF">GCM10010917_25020</name>
</gene>
<name>A0ABQ1G8G0_9BACL</name>
<proteinExistence type="predicted"/>
<dbReference type="EMBL" id="BMHF01000008">
    <property type="protein sequence ID" value="GGA38783.1"/>
    <property type="molecule type" value="Genomic_DNA"/>
</dbReference>
<dbReference type="Gene3D" id="1.10.510.10">
    <property type="entry name" value="Transferase(Phosphotransferase) domain 1"/>
    <property type="match status" value="1"/>
</dbReference>
<evidence type="ECO:0000256" key="3">
    <source>
        <dbReference type="SAM" id="Phobius"/>
    </source>
</evidence>
<accession>A0ABQ1G8G0</accession>
<feature type="region of interest" description="Disordered" evidence="2">
    <location>
        <begin position="528"/>
        <end position="556"/>
    </location>
</feature>
<comment type="caution">
    <text evidence="4">The sequence shown here is derived from an EMBL/GenBank/DDBJ whole genome shotgun (WGS) entry which is preliminary data.</text>
</comment>
<keyword evidence="1" id="KW-0175">Coiled coil</keyword>
<keyword evidence="3" id="KW-0472">Membrane</keyword>
<feature type="coiled-coil region" evidence="1">
    <location>
        <begin position="590"/>
        <end position="632"/>
    </location>
</feature>
<dbReference type="Proteomes" id="UP000609323">
    <property type="component" value="Unassembled WGS sequence"/>
</dbReference>
<dbReference type="InterPro" id="IPR011009">
    <property type="entry name" value="Kinase-like_dom_sf"/>
</dbReference>
<keyword evidence="3" id="KW-1133">Transmembrane helix</keyword>
<evidence type="ECO:0000256" key="1">
    <source>
        <dbReference type="SAM" id="Coils"/>
    </source>
</evidence>
<evidence type="ECO:0000256" key="2">
    <source>
        <dbReference type="SAM" id="MobiDB-lite"/>
    </source>
</evidence>
<evidence type="ECO:0000313" key="4">
    <source>
        <dbReference type="EMBL" id="GGA38783.1"/>
    </source>
</evidence>
<dbReference type="RefSeq" id="WP_094092623.1">
    <property type="nucleotide sequence ID" value="NZ_BMHF01000008.1"/>
</dbReference>
<organism evidence="4 5">
    <name type="scientific">Paenibacillus physcomitrellae</name>
    <dbReference type="NCBI Taxonomy" id="1619311"/>
    <lineage>
        <taxon>Bacteria</taxon>
        <taxon>Bacillati</taxon>
        <taxon>Bacillota</taxon>
        <taxon>Bacilli</taxon>
        <taxon>Bacillales</taxon>
        <taxon>Paenibacillaceae</taxon>
        <taxon>Paenibacillus</taxon>
    </lineage>
</organism>
<protein>
    <recommendedName>
        <fullName evidence="6">Protein kinase domain-containing protein</fullName>
    </recommendedName>
</protein>
<evidence type="ECO:0008006" key="6">
    <source>
        <dbReference type="Google" id="ProtNLM"/>
    </source>
</evidence>
<dbReference type="SUPFAM" id="SSF56112">
    <property type="entry name" value="Protein kinase-like (PK-like)"/>
    <property type="match status" value="1"/>
</dbReference>
<reference evidence="5" key="1">
    <citation type="journal article" date="2019" name="Int. J. Syst. Evol. Microbiol.">
        <title>The Global Catalogue of Microorganisms (GCM) 10K type strain sequencing project: providing services to taxonomists for standard genome sequencing and annotation.</title>
        <authorList>
            <consortium name="The Broad Institute Genomics Platform"/>
            <consortium name="The Broad Institute Genome Sequencing Center for Infectious Disease"/>
            <person name="Wu L."/>
            <person name="Ma J."/>
        </authorList>
    </citation>
    <scope>NUCLEOTIDE SEQUENCE [LARGE SCALE GENOMIC DNA]</scope>
    <source>
        <strain evidence="5">CGMCC 1.15044</strain>
    </source>
</reference>